<proteinExistence type="predicted"/>
<organism evidence="2 3">
    <name type="scientific">Roseibium polysiphoniae</name>
    <dbReference type="NCBI Taxonomy" id="2571221"/>
    <lineage>
        <taxon>Bacteria</taxon>
        <taxon>Pseudomonadati</taxon>
        <taxon>Pseudomonadota</taxon>
        <taxon>Alphaproteobacteria</taxon>
        <taxon>Hyphomicrobiales</taxon>
        <taxon>Stappiaceae</taxon>
        <taxon>Roseibium</taxon>
    </lineage>
</organism>
<keyword evidence="1" id="KW-1133">Transmembrane helix</keyword>
<sequence>MENLQKINQPVLRAVKLGLARVFSQITPELRSFLAMAFTAAHIGETRRKSPPAHAFLVVKNVLFWGSMALTGYLLFFMASLVFG</sequence>
<accession>A0ABR9C4H5</accession>
<name>A0ABR9C4H5_9HYPH</name>
<keyword evidence="1" id="KW-0812">Transmembrane</keyword>
<dbReference type="RefSeq" id="WP_192106308.1">
    <property type="nucleotide sequence ID" value="NZ_JACYXJ010000001.1"/>
</dbReference>
<gene>
    <name evidence="2" type="ORF">IG617_00435</name>
</gene>
<evidence type="ECO:0000313" key="2">
    <source>
        <dbReference type="EMBL" id="MBD8874736.1"/>
    </source>
</evidence>
<feature type="transmembrane region" description="Helical" evidence="1">
    <location>
        <begin position="62"/>
        <end position="83"/>
    </location>
</feature>
<dbReference type="Proteomes" id="UP000615687">
    <property type="component" value="Unassembled WGS sequence"/>
</dbReference>
<evidence type="ECO:0000313" key="3">
    <source>
        <dbReference type="Proteomes" id="UP000615687"/>
    </source>
</evidence>
<dbReference type="EMBL" id="JACYXJ010000001">
    <property type="protein sequence ID" value="MBD8874736.1"/>
    <property type="molecule type" value="Genomic_DNA"/>
</dbReference>
<keyword evidence="1" id="KW-0472">Membrane</keyword>
<protein>
    <submittedName>
        <fullName evidence="2">Uncharacterized protein</fullName>
    </submittedName>
</protein>
<evidence type="ECO:0000256" key="1">
    <source>
        <dbReference type="SAM" id="Phobius"/>
    </source>
</evidence>
<keyword evidence="3" id="KW-1185">Reference proteome</keyword>
<reference evidence="2 3" key="1">
    <citation type="submission" date="2020-09" db="EMBL/GenBank/DDBJ databases">
        <title>The genome sequence of type strain Labrenzia polysiphoniae KACC 19711.</title>
        <authorList>
            <person name="Liu Y."/>
        </authorList>
    </citation>
    <scope>NUCLEOTIDE SEQUENCE [LARGE SCALE GENOMIC DNA]</scope>
    <source>
        <strain evidence="2 3">KACC 19711</strain>
    </source>
</reference>
<comment type="caution">
    <text evidence="2">The sequence shown here is derived from an EMBL/GenBank/DDBJ whole genome shotgun (WGS) entry which is preliminary data.</text>
</comment>